<dbReference type="AlphaFoldDB" id="A0AAN4ZJW0"/>
<sequence length="100" mass="11738">VSKERMATTTEKLASFRARLQTEAETLVLEVFPQKILDLDKMIFDEKYSFSRLPEILPSGDLNTPVPEPVKFRSRNKNASHFLTRRERSATEKKIRTRWL</sequence>
<feature type="non-terminal residue" evidence="2">
    <location>
        <position position="1"/>
    </location>
</feature>
<protein>
    <recommendedName>
        <fullName evidence="1">Proteasome activator PA28 N-terminal domain-containing protein</fullName>
    </recommendedName>
</protein>
<dbReference type="GO" id="GO:0008537">
    <property type="term" value="C:proteasome activator complex"/>
    <property type="evidence" value="ECO:0007669"/>
    <property type="project" value="InterPro"/>
</dbReference>
<dbReference type="GO" id="GO:2000045">
    <property type="term" value="P:regulation of G1/S transition of mitotic cell cycle"/>
    <property type="evidence" value="ECO:0007669"/>
    <property type="project" value="TreeGrafter"/>
</dbReference>
<accession>A0AAN4ZJW0</accession>
<dbReference type="GO" id="GO:0061133">
    <property type="term" value="F:endopeptidase activator activity"/>
    <property type="evidence" value="ECO:0007669"/>
    <property type="project" value="TreeGrafter"/>
</dbReference>
<reference evidence="3" key="1">
    <citation type="submission" date="2022-10" db="EMBL/GenBank/DDBJ databases">
        <title>Genome assembly of Pristionchus species.</title>
        <authorList>
            <person name="Yoshida K."/>
            <person name="Sommer R.J."/>
        </authorList>
    </citation>
    <scope>NUCLEOTIDE SEQUENCE [LARGE SCALE GENOMIC DNA]</scope>
    <source>
        <strain evidence="3">RS5460</strain>
    </source>
</reference>
<dbReference type="InterPro" id="IPR003185">
    <property type="entry name" value="Proteasome_activ_PA28_N"/>
</dbReference>
<dbReference type="InterPro" id="IPR036252">
    <property type="entry name" value="Proteasome_activ_sf"/>
</dbReference>
<dbReference type="Pfam" id="PF02251">
    <property type="entry name" value="PA28_N"/>
    <property type="match status" value="1"/>
</dbReference>
<dbReference type="SUPFAM" id="SSF47216">
    <property type="entry name" value="Proteasome activator"/>
    <property type="match status" value="1"/>
</dbReference>
<dbReference type="InterPro" id="IPR009077">
    <property type="entry name" value="Proteasome_activ_PA28"/>
</dbReference>
<dbReference type="Gene3D" id="1.20.5.120">
    <property type="entry name" value="Proteasome activator pa28, N-terminal domain"/>
    <property type="match status" value="1"/>
</dbReference>
<evidence type="ECO:0000313" key="2">
    <source>
        <dbReference type="EMBL" id="GMR42608.1"/>
    </source>
</evidence>
<name>A0AAN4ZJW0_9BILA</name>
<comment type="caution">
    <text evidence="2">The sequence shown here is derived from an EMBL/GenBank/DDBJ whole genome shotgun (WGS) entry which is preliminary data.</text>
</comment>
<evidence type="ECO:0000313" key="3">
    <source>
        <dbReference type="Proteomes" id="UP001328107"/>
    </source>
</evidence>
<dbReference type="GO" id="GO:0061136">
    <property type="term" value="P:regulation of proteasomal protein catabolic process"/>
    <property type="evidence" value="ECO:0007669"/>
    <property type="project" value="TreeGrafter"/>
</dbReference>
<dbReference type="GO" id="GO:0005737">
    <property type="term" value="C:cytoplasm"/>
    <property type="evidence" value="ECO:0007669"/>
    <property type="project" value="TreeGrafter"/>
</dbReference>
<dbReference type="InterPro" id="IPR036996">
    <property type="entry name" value="PA28_N_sf"/>
</dbReference>
<dbReference type="EMBL" id="BTRK01000003">
    <property type="protein sequence ID" value="GMR42608.1"/>
    <property type="molecule type" value="Genomic_DNA"/>
</dbReference>
<feature type="domain" description="Proteasome activator PA28 N-terminal" evidence="1">
    <location>
        <begin position="10"/>
        <end position="69"/>
    </location>
</feature>
<dbReference type="PANTHER" id="PTHR10660:SF2">
    <property type="entry name" value="LD45860P"/>
    <property type="match status" value="1"/>
</dbReference>
<gene>
    <name evidence="2" type="ORF">PMAYCL1PPCAC_12803</name>
</gene>
<organism evidence="2 3">
    <name type="scientific">Pristionchus mayeri</name>
    <dbReference type="NCBI Taxonomy" id="1317129"/>
    <lineage>
        <taxon>Eukaryota</taxon>
        <taxon>Metazoa</taxon>
        <taxon>Ecdysozoa</taxon>
        <taxon>Nematoda</taxon>
        <taxon>Chromadorea</taxon>
        <taxon>Rhabditida</taxon>
        <taxon>Rhabditina</taxon>
        <taxon>Diplogasteromorpha</taxon>
        <taxon>Diplogasteroidea</taxon>
        <taxon>Neodiplogasteridae</taxon>
        <taxon>Pristionchus</taxon>
    </lineage>
</organism>
<dbReference type="PANTHER" id="PTHR10660">
    <property type="entry name" value="PROTEASOME REGULATOR PA28"/>
    <property type="match status" value="1"/>
</dbReference>
<keyword evidence="3" id="KW-1185">Reference proteome</keyword>
<dbReference type="GO" id="GO:0005654">
    <property type="term" value="C:nucleoplasm"/>
    <property type="evidence" value="ECO:0007669"/>
    <property type="project" value="TreeGrafter"/>
</dbReference>
<proteinExistence type="predicted"/>
<dbReference type="Proteomes" id="UP001328107">
    <property type="component" value="Unassembled WGS sequence"/>
</dbReference>
<evidence type="ECO:0000259" key="1">
    <source>
        <dbReference type="Pfam" id="PF02251"/>
    </source>
</evidence>